<evidence type="ECO:0000313" key="1">
    <source>
        <dbReference type="EMBL" id="KAF0735231.1"/>
    </source>
</evidence>
<accession>A0A6G0X5J2</accession>
<dbReference type="Proteomes" id="UP000478052">
    <property type="component" value="Unassembled WGS sequence"/>
</dbReference>
<evidence type="ECO:0000313" key="2">
    <source>
        <dbReference type="Proteomes" id="UP000478052"/>
    </source>
</evidence>
<comment type="caution">
    <text evidence="1">The sequence shown here is derived from an EMBL/GenBank/DDBJ whole genome shotgun (WGS) entry which is preliminary data.</text>
</comment>
<dbReference type="AlphaFoldDB" id="A0A6G0X5J2"/>
<reference evidence="1 2" key="1">
    <citation type="submission" date="2019-08" db="EMBL/GenBank/DDBJ databases">
        <title>Whole genome of Aphis craccivora.</title>
        <authorList>
            <person name="Voronova N.V."/>
            <person name="Shulinski R.S."/>
            <person name="Bandarenka Y.V."/>
            <person name="Zhorov D.G."/>
            <person name="Warner D."/>
        </authorList>
    </citation>
    <scope>NUCLEOTIDE SEQUENCE [LARGE SCALE GENOMIC DNA]</scope>
    <source>
        <strain evidence="1">180601</strain>
        <tissue evidence="1">Whole Body</tissue>
    </source>
</reference>
<protein>
    <submittedName>
        <fullName evidence="1">Uncharacterized protein</fullName>
    </submittedName>
</protein>
<dbReference type="EMBL" id="VUJU01008120">
    <property type="protein sequence ID" value="KAF0735231.1"/>
    <property type="molecule type" value="Genomic_DNA"/>
</dbReference>
<organism evidence="1 2">
    <name type="scientific">Aphis craccivora</name>
    <name type="common">Cowpea aphid</name>
    <dbReference type="NCBI Taxonomy" id="307492"/>
    <lineage>
        <taxon>Eukaryota</taxon>
        <taxon>Metazoa</taxon>
        <taxon>Ecdysozoa</taxon>
        <taxon>Arthropoda</taxon>
        <taxon>Hexapoda</taxon>
        <taxon>Insecta</taxon>
        <taxon>Pterygota</taxon>
        <taxon>Neoptera</taxon>
        <taxon>Paraneoptera</taxon>
        <taxon>Hemiptera</taxon>
        <taxon>Sternorrhyncha</taxon>
        <taxon>Aphidomorpha</taxon>
        <taxon>Aphidoidea</taxon>
        <taxon>Aphididae</taxon>
        <taxon>Aphidini</taxon>
        <taxon>Aphis</taxon>
        <taxon>Aphis</taxon>
    </lineage>
</organism>
<keyword evidence="2" id="KW-1185">Reference proteome</keyword>
<proteinExistence type="predicted"/>
<sequence>MMCALYIFLCVSMNNITYRNNASTSNFGDNFR</sequence>
<name>A0A6G0X5J2_APHCR</name>
<gene>
    <name evidence="1" type="ORF">FWK35_00033531</name>
</gene>